<dbReference type="EMBL" id="CP015596">
    <property type="protein sequence ID" value="ANE78449.1"/>
    <property type="molecule type" value="Genomic_DNA"/>
</dbReference>
<dbReference type="AlphaFoldDB" id="A0A172UH30"/>
<protein>
    <recommendedName>
        <fullName evidence="3">AAA family ATPase</fullName>
    </recommendedName>
</protein>
<name>A0A172UH30_9MYCO</name>
<gene>
    <name evidence="1" type="ORF">A7U43_03030</name>
</gene>
<dbReference type="RefSeq" id="WP_067990955.1">
    <property type="nucleotide sequence ID" value="NZ_CP015596.1"/>
</dbReference>
<dbReference type="Proteomes" id="UP000077143">
    <property type="component" value="Chromosome"/>
</dbReference>
<dbReference type="Pfam" id="PF05621">
    <property type="entry name" value="TniB"/>
    <property type="match status" value="1"/>
</dbReference>
<dbReference type="InterPro" id="IPR008868">
    <property type="entry name" value="TniB"/>
</dbReference>
<keyword evidence="2" id="KW-1185">Reference proteome</keyword>
<evidence type="ECO:0008006" key="3">
    <source>
        <dbReference type="Google" id="ProtNLM"/>
    </source>
</evidence>
<dbReference type="SUPFAM" id="SSF52540">
    <property type="entry name" value="P-loop containing nucleoside triphosphate hydrolases"/>
    <property type="match status" value="1"/>
</dbReference>
<dbReference type="STRING" id="1682113.A7U43_03030"/>
<dbReference type="InterPro" id="IPR027417">
    <property type="entry name" value="P-loop_NTPase"/>
</dbReference>
<evidence type="ECO:0000313" key="2">
    <source>
        <dbReference type="Proteomes" id="UP000077143"/>
    </source>
</evidence>
<organism evidence="1 2">
    <name type="scientific">Mycobacterium adipatum</name>
    <dbReference type="NCBI Taxonomy" id="1682113"/>
    <lineage>
        <taxon>Bacteria</taxon>
        <taxon>Bacillati</taxon>
        <taxon>Actinomycetota</taxon>
        <taxon>Actinomycetes</taxon>
        <taxon>Mycobacteriales</taxon>
        <taxon>Mycobacteriaceae</taxon>
        <taxon>Mycobacterium</taxon>
    </lineage>
</organism>
<evidence type="ECO:0000313" key="1">
    <source>
        <dbReference type="EMBL" id="ANE78449.1"/>
    </source>
</evidence>
<dbReference type="OrthoDB" id="3337229at2"/>
<reference evidence="1 2" key="1">
    <citation type="submission" date="2016-05" db="EMBL/GenBank/DDBJ databases">
        <title>Complete genome sequence of a phthalic acid esters degrading Mycobacterium sp. YC-RL4.</title>
        <authorList>
            <person name="Ren L."/>
            <person name="Fan S."/>
            <person name="Ruth N."/>
            <person name="Jia Y."/>
            <person name="Wang J."/>
            <person name="Qiao C."/>
        </authorList>
    </citation>
    <scope>NUCLEOTIDE SEQUENCE [LARGE SCALE GENOMIC DNA]</scope>
    <source>
        <strain evidence="1 2">YC-RL4</strain>
    </source>
</reference>
<sequence length="356" mass="39637">MSDMQNLSIGTKEGWQRVVAAPPQKRPALLTMRKIQRMSGSELADYNKERRLWHGNMGVLRTLALEALHEQLWDTIGSNAQDGARAKGAVAIEGDSNLGKSTAVELFAKEFHQREILENGALTDYGHERHPVVRVTLSGNPTVRDLNGSLLHYFNHAGRLRGSAGDFARRALDVFLDCEVRLLIIDDLHFLRWESADGTKVSNQLKYLANDFPISMLLVGVGLTDLGLYKQGRTFGKAVLGPTARRTTRYALNPFGDKEPAQRREWRTVVKAIERKLVLPNHVDGTLARSLSDYLFDRSTGYMGSLISLITRGCARAVRTGAEGLTEGLLDQVRIDVAAETERRQTAKLLRDCYPG</sequence>
<accession>A0A172UH30</accession>
<dbReference type="KEGG" id="madi:A7U43_03030"/>
<proteinExistence type="predicted"/>